<gene>
    <name evidence="2" type="ORF">ARMGADRAFT_1121388</name>
</gene>
<name>A0A2H3CXM5_ARMGA</name>
<keyword evidence="3" id="KW-1185">Reference proteome</keyword>
<accession>A0A2H3CXM5</accession>
<feature type="region of interest" description="Disordered" evidence="1">
    <location>
        <begin position="13"/>
        <end position="63"/>
    </location>
</feature>
<dbReference type="OrthoDB" id="3067474at2759"/>
<dbReference type="AlphaFoldDB" id="A0A2H3CXM5"/>
<reference evidence="3" key="1">
    <citation type="journal article" date="2017" name="Nat. Ecol. Evol.">
        <title>Genome expansion and lineage-specific genetic innovations in the forest pathogenic fungi Armillaria.</title>
        <authorList>
            <person name="Sipos G."/>
            <person name="Prasanna A.N."/>
            <person name="Walter M.C."/>
            <person name="O'Connor E."/>
            <person name="Balint B."/>
            <person name="Krizsan K."/>
            <person name="Kiss B."/>
            <person name="Hess J."/>
            <person name="Varga T."/>
            <person name="Slot J."/>
            <person name="Riley R."/>
            <person name="Boka B."/>
            <person name="Rigling D."/>
            <person name="Barry K."/>
            <person name="Lee J."/>
            <person name="Mihaltcheva S."/>
            <person name="LaButti K."/>
            <person name="Lipzen A."/>
            <person name="Waldron R."/>
            <person name="Moloney N.M."/>
            <person name="Sperisen C."/>
            <person name="Kredics L."/>
            <person name="Vagvoelgyi C."/>
            <person name="Patrignani A."/>
            <person name="Fitzpatrick D."/>
            <person name="Nagy I."/>
            <person name="Doyle S."/>
            <person name="Anderson J.B."/>
            <person name="Grigoriev I.V."/>
            <person name="Gueldener U."/>
            <person name="Muensterkoetter M."/>
            <person name="Nagy L.G."/>
        </authorList>
    </citation>
    <scope>NUCLEOTIDE SEQUENCE [LARGE SCALE GENOMIC DNA]</scope>
    <source>
        <strain evidence="3">Ar21-2</strain>
    </source>
</reference>
<evidence type="ECO:0000313" key="3">
    <source>
        <dbReference type="Proteomes" id="UP000217790"/>
    </source>
</evidence>
<dbReference type="OMA" id="CHETEHI"/>
<evidence type="ECO:0000313" key="2">
    <source>
        <dbReference type="EMBL" id="PBK87799.1"/>
    </source>
</evidence>
<dbReference type="InParanoid" id="A0A2H3CXM5"/>
<dbReference type="EMBL" id="KZ293676">
    <property type="protein sequence ID" value="PBK87799.1"/>
    <property type="molecule type" value="Genomic_DNA"/>
</dbReference>
<dbReference type="Proteomes" id="UP000217790">
    <property type="component" value="Unassembled WGS sequence"/>
</dbReference>
<feature type="compositionally biased region" description="Polar residues" evidence="1">
    <location>
        <begin position="14"/>
        <end position="52"/>
    </location>
</feature>
<proteinExistence type="predicted"/>
<evidence type="ECO:0000256" key="1">
    <source>
        <dbReference type="SAM" id="MobiDB-lite"/>
    </source>
</evidence>
<organism evidence="2 3">
    <name type="scientific">Armillaria gallica</name>
    <name type="common">Bulbous honey fungus</name>
    <name type="synonym">Armillaria bulbosa</name>
    <dbReference type="NCBI Taxonomy" id="47427"/>
    <lineage>
        <taxon>Eukaryota</taxon>
        <taxon>Fungi</taxon>
        <taxon>Dikarya</taxon>
        <taxon>Basidiomycota</taxon>
        <taxon>Agaricomycotina</taxon>
        <taxon>Agaricomycetes</taxon>
        <taxon>Agaricomycetidae</taxon>
        <taxon>Agaricales</taxon>
        <taxon>Marasmiineae</taxon>
        <taxon>Physalacriaceae</taxon>
        <taxon>Armillaria</taxon>
    </lineage>
</organism>
<sequence length="137" mass="15219">MYKECQKKYVYDQTHGTDQCSPKKPQGNQKQITATSSNKNTAGGMTSFSTGKSAGDNKGHDSVGKWMTYGGAEKLMDIDRWKYMSEGRCFTCHETEHISRDLLGTCQIDEGNLHKQRSTECVGFGKAISNVTLEPKP</sequence>
<protein>
    <submittedName>
        <fullName evidence="2">Uncharacterized protein</fullName>
    </submittedName>
</protein>